<protein>
    <submittedName>
        <fullName evidence="2">Uncharacterized protein</fullName>
    </submittedName>
</protein>
<evidence type="ECO:0000313" key="3">
    <source>
        <dbReference type="Proteomes" id="UP001595476"/>
    </source>
</evidence>
<name>A0ABV7HPJ1_9GAMM</name>
<feature type="transmembrane region" description="Helical" evidence="1">
    <location>
        <begin position="25"/>
        <end position="51"/>
    </location>
</feature>
<keyword evidence="1" id="KW-1133">Transmembrane helix</keyword>
<dbReference type="Proteomes" id="UP001595476">
    <property type="component" value="Unassembled WGS sequence"/>
</dbReference>
<organism evidence="2 3">
    <name type="scientific">Litoribrevibacter euphylliae</name>
    <dbReference type="NCBI Taxonomy" id="1834034"/>
    <lineage>
        <taxon>Bacteria</taxon>
        <taxon>Pseudomonadati</taxon>
        <taxon>Pseudomonadota</taxon>
        <taxon>Gammaproteobacteria</taxon>
        <taxon>Oceanospirillales</taxon>
        <taxon>Oceanospirillaceae</taxon>
        <taxon>Litoribrevibacter</taxon>
    </lineage>
</organism>
<keyword evidence="3" id="KW-1185">Reference proteome</keyword>
<gene>
    <name evidence="2" type="ORF">ACFOEK_19365</name>
</gene>
<evidence type="ECO:0000313" key="2">
    <source>
        <dbReference type="EMBL" id="MFC3153207.1"/>
    </source>
</evidence>
<accession>A0ABV7HPJ1</accession>
<proteinExistence type="predicted"/>
<sequence length="129" mass="14085">MLYLYLGFLLANTYSVVKVIYTSGIPFLTIVFSVIVFLIWSFFPVMGYGLARLLGAKGHANKYTLLGLGIGICLIEKLLYEQGILANIDGYLVEGYVGITVTAIMFFIAAFIPFEKGLSAVLPKQASSV</sequence>
<reference evidence="3" key="1">
    <citation type="journal article" date="2019" name="Int. J. Syst. Evol. Microbiol.">
        <title>The Global Catalogue of Microorganisms (GCM) 10K type strain sequencing project: providing services to taxonomists for standard genome sequencing and annotation.</title>
        <authorList>
            <consortium name="The Broad Institute Genomics Platform"/>
            <consortium name="The Broad Institute Genome Sequencing Center for Infectious Disease"/>
            <person name="Wu L."/>
            <person name="Ma J."/>
        </authorList>
    </citation>
    <scope>NUCLEOTIDE SEQUENCE [LARGE SCALE GENOMIC DNA]</scope>
    <source>
        <strain evidence="3">KCTC 52438</strain>
    </source>
</reference>
<dbReference type="EMBL" id="JBHRSZ010000009">
    <property type="protein sequence ID" value="MFC3153207.1"/>
    <property type="molecule type" value="Genomic_DNA"/>
</dbReference>
<dbReference type="RefSeq" id="WP_386723131.1">
    <property type="nucleotide sequence ID" value="NZ_JBHRSZ010000009.1"/>
</dbReference>
<feature type="transmembrane region" description="Helical" evidence="1">
    <location>
        <begin position="63"/>
        <end position="80"/>
    </location>
</feature>
<keyword evidence="1" id="KW-0812">Transmembrane</keyword>
<feature type="transmembrane region" description="Helical" evidence="1">
    <location>
        <begin position="95"/>
        <end position="114"/>
    </location>
</feature>
<comment type="caution">
    <text evidence="2">The sequence shown here is derived from an EMBL/GenBank/DDBJ whole genome shotgun (WGS) entry which is preliminary data.</text>
</comment>
<evidence type="ECO:0000256" key="1">
    <source>
        <dbReference type="SAM" id="Phobius"/>
    </source>
</evidence>
<keyword evidence="1" id="KW-0472">Membrane</keyword>